<evidence type="ECO:0000313" key="1">
    <source>
        <dbReference type="EMBL" id="KGN98455.1"/>
    </source>
</evidence>
<name>A0A0A2G7V8_9PORP</name>
<dbReference type="STRING" id="266762.HQ36_02275"/>
<organism evidence="1 2">
    <name type="scientific">Porphyromonas gingivicanis</name>
    <dbReference type="NCBI Taxonomy" id="266762"/>
    <lineage>
        <taxon>Bacteria</taxon>
        <taxon>Pseudomonadati</taxon>
        <taxon>Bacteroidota</taxon>
        <taxon>Bacteroidia</taxon>
        <taxon>Bacteroidales</taxon>
        <taxon>Porphyromonadaceae</taxon>
        <taxon>Porphyromonas</taxon>
    </lineage>
</organism>
<evidence type="ECO:0000313" key="2">
    <source>
        <dbReference type="Proteomes" id="UP000030134"/>
    </source>
</evidence>
<dbReference type="AlphaFoldDB" id="A0A0A2G7V8"/>
<comment type="caution">
    <text evidence="1">The sequence shown here is derived from an EMBL/GenBank/DDBJ whole genome shotgun (WGS) entry which is preliminary data.</text>
</comment>
<accession>A0A0A2G7V8</accession>
<dbReference type="RefSeq" id="WP_025843066.1">
    <property type="nucleotide sequence ID" value="NZ_JQZW01000006.1"/>
</dbReference>
<dbReference type="OrthoDB" id="1100675at2"/>
<protein>
    <submittedName>
        <fullName evidence="1">Uncharacterized protein</fullName>
    </submittedName>
</protein>
<sequence length="114" mass="13281">MNNNPNNEPFEYDDAEAVSFIRAKISKSLAEKLTDDEIYYFLDLITEYYESRGVFEEFEEESNDSFVSIDLNDIADFIIKNALRDQIGKYTEEEVLEVVEAEMEFCGFDEVGEE</sequence>
<dbReference type="EMBL" id="JQZW01000006">
    <property type="protein sequence ID" value="KGN98455.1"/>
    <property type="molecule type" value="Genomic_DNA"/>
</dbReference>
<reference evidence="1 2" key="1">
    <citation type="submission" date="2014-08" db="EMBL/GenBank/DDBJ databases">
        <title>Porphyromonas gingivicanis strain:COT-022_OH1391 Genome sequencing.</title>
        <authorList>
            <person name="Wallis C."/>
            <person name="Deusch O."/>
            <person name="O'Flynn C."/>
            <person name="Davis I."/>
            <person name="Jospin G."/>
            <person name="Darling A.E."/>
            <person name="Coil D.A."/>
            <person name="Alexiev A."/>
            <person name="Horsfall A."/>
            <person name="Kirkwood N."/>
            <person name="Harris S."/>
            <person name="Eisen J.A."/>
        </authorList>
    </citation>
    <scope>NUCLEOTIDE SEQUENCE [LARGE SCALE GENOMIC DNA]</scope>
    <source>
        <strain evidence="2">COT-022 OH1391</strain>
    </source>
</reference>
<gene>
    <name evidence="1" type="ORF">HQ36_02275</name>
</gene>
<keyword evidence="2" id="KW-1185">Reference proteome</keyword>
<proteinExistence type="predicted"/>
<dbReference type="Proteomes" id="UP000030134">
    <property type="component" value="Unassembled WGS sequence"/>
</dbReference>